<reference evidence="1 2" key="1">
    <citation type="submission" date="2020-04" db="EMBL/GenBank/DDBJ databases">
        <title>Novel species.</title>
        <authorList>
            <person name="Teo W.F.A."/>
            <person name="Lipun K."/>
            <person name="Srisuk N."/>
            <person name="Duangmal K."/>
        </authorList>
    </citation>
    <scope>NUCLEOTIDE SEQUENCE [LARGE SCALE GENOMIC DNA]</scope>
    <source>
        <strain evidence="1 2">K13G38</strain>
    </source>
</reference>
<accession>A0ABX1J547</accession>
<evidence type="ECO:0000313" key="2">
    <source>
        <dbReference type="Proteomes" id="UP000715441"/>
    </source>
</evidence>
<comment type="caution">
    <text evidence="1">The sequence shown here is derived from an EMBL/GenBank/DDBJ whole genome shotgun (WGS) entry which is preliminary data.</text>
</comment>
<evidence type="ECO:0000313" key="1">
    <source>
        <dbReference type="EMBL" id="NKQ54932.1"/>
    </source>
</evidence>
<dbReference type="SUPFAM" id="SSF55961">
    <property type="entry name" value="Bet v1-like"/>
    <property type="match status" value="1"/>
</dbReference>
<dbReference type="EMBL" id="JAAXLS010000012">
    <property type="protein sequence ID" value="NKQ54932.1"/>
    <property type="molecule type" value="Genomic_DNA"/>
</dbReference>
<proteinExistence type="predicted"/>
<sequence>MRTVHYTATADLPADEAFAFMSDAPNLPKFLPEATERAWVQADGSARRLLWGTESDSDDHGELRVLDRGPEKCEIDISLRTLREDTDKVQAQLAEAVGALTHKASSDADANAAEPGTGWV</sequence>
<evidence type="ECO:0008006" key="3">
    <source>
        <dbReference type="Google" id="ProtNLM"/>
    </source>
</evidence>
<organism evidence="1 2">
    <name type="scientific">Amycolatopsis acididurans</name>
    <dbReference type="NCBI Taxonomy" id="2724524"/>
    <lineage>
        <taxon>Bacteria</taxon>
        <taxon>Bacillati</taxon>
        <taxon>Actinomycetota</taxon>
        <taxon>Actinomycetes</taxon>
        <taxon>Pseudonocardiales</taxon>
        <taxon>Pseudonocardiaceae</taxon>
        <taxon>Amycolatopsis</taxon>
    </lineage>
</organism>
<dbReference type="RefSeq" id="WP_168517377.1">
    <property type="nucleotide sequence ID" value="NZ_JAAXLS010000012.1"/>
</dbReference>
<protein>
    <recommendedName>
        <fullName evidence="3">SRPBCC family protein</fullName>
    </recommendedName>
</protein>
<dbReference type="Proteomes" id="UP000715441">
    <property type="component" value="Unassembled WGS sequence"/>
</dbReference>
<name>A0ABX1J547_9PSEU</name>
<gene>
    <name evidence="1" type="ORF">HFP15_18780</name>
</gene>
<keyword evidence="2" id="KW-1185">Reference proteome</keyword>